<feature type="binding site" evidence="8">
    <location>
        <position position="82"/>
    </location>
    <ligand>
        <name>Zn(2+)</name>
        <dbReference type="ChEBI" id="CHEBI:29105"/>
    </ligand>
</feature>
<dbReference type="HAMAP" id="MF_03226">
    <property type="entry name" value="YJU2"/>
    <property type="match status" value="1"/>
</dbReference>
<dbReference type="GO" id="GO:0046872">
    <property type="term" value="F:metal ion binding"/>
    <property type="evidence" value="ECO:0007669"/>
    <property type="project" value="UniProtKB-KW"/>
</dbReference>
<dbReference type="InterPro" id="IPR007590">
    <property type="entry name" value="Saf4/Yju2"/>
</dbReference>
<feature type="region of interest" description="Disordered" evidence="9">
    <location>
        <begin position="256"/>
        <end position="282"/>
    </location>
</feature>
<dbReference type="EMBL" id="KV454012">
    <property type="protein sequence ID" value="ODV97183.1"/>
    <property type="molecule type" value="Genomic_DNA"/>
</dbReference>
<dbReference type="Proteomes" id="UP000094236">
    <property type="component" value="Unassembled WGS sequence"/>
</dbReference>
<keyword evidence="2" id="KW-0507">mRNA processing</keyword>
<evidence type="ECO:0000256" key="8">
    <source>
        <dbReference type="HAMAP-Rule" id="MF_03226"/>
    </source>
</evidence>
<evidence type="ECO:0000256" key="2">
    <source>
        <dbReference type="ARBA" id="ARBA00022664"/>
    </source>
</evidence>
<evidence type="ECO:0000256" key="4">
    <source>
        <dbReference type="ARBA" id="ARBA00022728"/>
    </source>
</evidence>
<reference evidence="11" key="1">
    <citation type="submission" date="2016-05" db="EMBL/GenBank/DDBJ databases">
        <title>Comparative genomics of biotechnologically important yeasts.</title>
        <authorList>
            <consortium name="DOE Joint Genome Institute"/>
            <person name="Riley R."/>
            <person name="Haridas S."/>
            <person name="Wolfe K.H."/>
            <person name="Lopes M.R."/>
            <person name="Hittinger C.T."/>
            <person name="Goker M."/>
            <person name="Salamov A."/>
            <person name="Wisecaver J."/>
            <person name="Long T.M."/>
            <person name="Aerts A.L."/>
            <person name="Barry K."/>
            <person name="Choi C."/>
            <person name="Clum A."/>
            <person name="Coughlan A.Y."/>
            <person name="Deshpande S."/>
            <person name="Douglass A.P."/>
            <person name="Hanson S.J."/>
            <person name="Klenk H.-P."/>
            <person name="Labutti K."/>
            <person name="Lapidus A."/>
            <person name="Lindquist E."/>
            <person name="Lipzen A."/>
            <person name="Meier-Kolthoff J.P."/>
            <person name="Ohm R.A."/>
            <person name="Otillar R.P."/>
            <person name="Pangilinan J."/>
            <person name="Peng Y."/>
            <person name="Rokas A."/>
            <person name="Rosa C.A."/>
            <person name="Scheuner C."/>
            <person name="Sibirny A.A."/>
            <person name="Slot J.C."/>
            <person name="Stielow J.B."/>
            <person name="Sun H."/>
            <person name="Kurtzman C.P."/>
            <person name="Blackwell M."/>
            <person name="Grigoriev I.V."/>
            <person name="Jeffries T.W."/>
        </authorList>
    </citation>
    <scope>NUCLEOTIDE SEQUENCE [LARGE SCALE GENOMIC DNA]</scope>
    <source>
        <strain evidence="11">NRRL Y-2460</strain>
    </source>
</reference>
<proteinExistence type="inferred from homology"/>
<dbReference type="InterPro" id="IPR043701">
    <property type="entry name" value="Yju2"/>
</dbReference>
<keyword evidence="5 8" id="KW-0862">Zinc</keyword>
<feature type="compositionally biased region" description="Low complexity" evidence="9">
    <location>
        <begin position="256"/>
        <end position="278"/>
    </location>
</feature>
<keyword evidence="3 8" id="KW-0479">Metal-binding</keyword>
<evidence type="ECO:0000256" key="3">
    <source>
        <dbReference type="ARBA" id="ARBA00022723"/>
    </source>
</evidence>
<keyword evidence="4 8" id="KW-0747">Spliceosome</keyword>
<accession>A0A1E4TZH8</accession>
<evidence type="ECO:0000256" key="6">
    <source>
        <dbReference type="ARBA" id="ARBA00023187"/>
    </source>
</evidence>
<comment type="subunit">
    <text evidence="8">Component of the spliceosome. Present in the activated B complex, the catalytically activated B* complex which catalyzes the branching, the catalytic step 1 C complex catalyzing the exon ligation, and the postcatalytic P complex containing the ligated exons (mRNA) and the excised lariat intron.</text>
</comment>
<feature type="binding site" evidence="8">
    <location>
        <position position="85"/>
    </location>
    <ligand>
        <name>Zn(2+)</name>
        <dbReference type="ChEBI" id="CHEBI:29105"/>
    </ligand>
</feature>
<dbReference type="OrthoDB" id="674963at2759"/>
<feature type="binding site" evidence="8">
    <location>
        <position position="49"/>
    </location>
    <ligand>
        <name>Zn(2+)</name>
        <dbReference type="ChEBI" id="CHEBI:29105"/>
    </ligand>
</feature>
<evidence type="ECO:0000256" key="9">
    <source>
        <dbReference type="SAM" id="MobiDB-lite"/>
    </source>
</evidence>
<dbReference type="GO" id="GO:0000349">
    <property type="term" value="P:generation of catalytic spliceosome for first transesterification step"/>
    <property type="evidence" value="ECO:0007669"/>
    <property type="project" value="UniProtKB-UniRule"/>
</dbReference>
<comment type="subcellular location">
    <subcellularLocation>
        <location evidence="1 8">Nucleus</location>
    </subcellularLocation>
</comment>
<sequence length="333" mass="37754">MSDRKNINKYFPPDFDPSKVTKKKKDKNKKNVLQTVRLMTPFSMRCLSCGEYIASSKKFNAKKENTDEKYLQQKIFRFHIRCPMCNNEIIFRTDPKTSDFVMENGGVRNFTSSKPSSTITTTVAGAAAMENSNSGVGVETYDEILQRLEHEELLEKQALSNKSDLSRNEKIKELEEKLLQQEQESLINDELSNILARNKKINSQITIPKRNIDNNDDEELEKLAKQEFEKYRNLEKNNNVNDGTLSKPIEKLESTNTSISISSRNDNSNGNDNGNNNRATAGIVDYNSSSEDESTQESSIHMKPKFVKIGRRKTAGATGITAALKKRKIAYSS</sequence>
<comment type="similarity">
    <text evidence="8">Belongs to the CWC16 family. YJU2 subfamily.</text>
</comment>
<evidence type="ECO:0000256" key="5">
    <source>
        <dbReference type="ARBA" id="ARBA00022833"/>
    </source>
</evidence>
<dbReference type="PANTHER" id="PTHR12111:SF1">
    <property type="entry name" value="SPLICING FACTOR YJU2"/>
    <property type="match status" value="1"/>
</dbReference>
<dbReference type="GO" id="GO:0071006">
    <property type="term" value="C:U2-type catalytic step 1 spliceosome"/>
    <property type="evidence" value="ECO:0007669"/>
    <property type="project" value="UniProtKB-UniRule"/>
</dbReference>
<feature type="region of interest" description="Disordered" evidence="9">
    <location>
        <begin position="1"/>
        <end position="28"/>
    </location>
</feature>
<keyword evidence="6" id="KW-0508">mRNA splicing</keyword>
<dbReference type="AlphaFoldDB" id="A0A1E4TZH8"/>
<dbReference type="STRING" id="669874.A0A1E4TZH8"/>
<dbReference type="Pfam" id="PF04502">
    <property type="entry name" value="Saf4_Yju2"/>
    <property type="match status" value="1"/>
</dbReference>
<dbReference type="PANTHER" id="PTHR12111">
    <property type="entry name" value="SPLICING FACTOR YJU2"/>
    <property type="match status" value="1"/>
</dbReference>
<gene>
    <name evidence="10" type="ORF">PACTADRAFT_32666</name>
</gene>
<feature type="binding site" evidence="8">
    <location>
        <position position="46"/>
    </location>
    <ligand>
        <name>Zn(2+)</name>
        <dbReference type="ChEBI" id="CHEBI:29105"/>
    </ligand>
</feature>
<evidence type="ECO:0000256" key="7">
    <source>
        <dbReference type="ARBA" id="ARBA00023242"/>
    </source>
</evidence>
<evidence type="ECO:0000256" key="1">
    <source>
        <dbReference type="ARBA" id="ARBA00004123"/>
    </source>
</evidence>
<keyword evidence="11" id="KW-1185">Reference proteome</keyword>
<protein>
    <recommendedName>
        <fullName evidence="8">Splicing factor YJU2</fullName>
    </recommendedName>
</protein>
<organism evidence="10 11">
    <name type="scientific">Pachysolen tannophilus NRRL Y-2460</name>
    <dbReference type="NCBI Taxonomy" id="669874"/>
    <lineage>
        <taxon>Eukaryota</taxon>
        <taxon>Fungi</taxon>
        <taxon>Dikarya</taxon>
        <taxon>Ascomycota</taxon>
        <taxon>Saccharomycotina</taxon>
        <taxon>Pichiomycetes</taxon>
        <taxon>Pachysolenaceae</taxon>
        <taxon>Pachysolen</taxon>
    </lineage>
</organism>
<name>A0A1E4TZH8_PACTA</name>
<evidence type="ECO:0000313" key="11">
    <source>
        <dbReference type="Proteomes" id="UP000094236"/>
    </source>
</evidence>
<evidence type="ECO:0000313" key="10">
    <source>
        <dbReference type="EMBL" id="ODV97183.1"/>
    </source>
</evidence>
<keyword evidence="7 8" id="KW-0539">Nucleus</keyword>
<comment type="function">
    <text evidence="8">Part of the spliceosome which catalyzes two sequential transesterification reactions, first the excision of the non-coding intron from pre-mRNA and then the ligation of the coding exons to form the mature mRNA. Plays a role in stabilizing the structure of the spliceosome catalytic core and docking of the branch helix into the active site, producing 5'-exon and lariat intron-3'-intermediates.</text>
</comment>